<proteinExistence type="inferred from homology"/>
<feature type="transmembrane region" description="Helical" evidence="6">
    <location>
        <begin position="271"/>
        <end position="291"/>
    </location>
</feature>
<dbReference type="Proteomes" id="UP000616885">
    <property type="component" value="Unassembled WGS sequence"/>
</dbReference>
<evidence type="ECO:0000256" key="5">
    <source>
        <dbReference type="ARBA" id="ARBA00023136"/>
    </source>
</evidence>
<dbReference type="AlphaFoldDB" id="A0A8H7NBZ9"/>
<keyword evidence="3 6" id="KW-0812">Transmembrane</keyword>
<dbReference type="InterPro" id="IPR036259">
    <property type="entry name" value="MFS_trans_sf"/>
</dbReference>
<dbReference type="Pfam" id="PF00854">
    <property type="entry name" value="PTR2"/>
    <property type="match status" value="1"/>
</dbReference>
<dbReference type="Gene3D" id="1.20.1250.20">
    <property type="entry name" value="MFS general substrate transporter like domains"/>
    <property type="match status" value="1"/>
</dbReference>
<keyword evidence="4 6" id="KW-1133">Transmembrane helix</keyword>
<dbReference type="GO" id="GO:0022857">
    <property type="term" value="F:transmembrane transporter activity"/>
    <property type="evidence" value="ECO:0007669"/>
    <property type="project" value="InterPro"/>
</dbReference>
<accession>A0A8H7NBZ9</accession>
<evidence type="ECO:0000256" key="4">
    <source>
        <dbReference type="ARBA" id="ARBA00022989"/>
    </source>
</evidence>
<evidence type="ECO:0000256" key="3">
    <source>
        <dbReference type="ARBA" id="ARBA00022692"/>
    </source>
</evidence>
<protein>
    <submittedName>
        <fullName evidence="7">Uncharacterized protein</fullName>
    </submittedName>
</protein>
<comment type="similarity">
    <text evidence="2">Belongs to the major facilitator superfamily. Proton-dependent oligopeptide transporter (POT/PTR) (TC 2.A.17) family.</text>
</comment>
<evidence type="ECO:0000256" key="6">
    <source>
        <dbReference type="SAM" id="Phobius"/>
    </source>
</evidence>
<feature type="transmembrane region" description="Helical" evidence="6">
    <location>
        <begin position="426"/>
        <end position="451"/>
    </location>
</feature>
<dbReference type="GO" id="GO:0016020">
    <property type="term" value="C:membrane"/>
    <property type="evidence" value="ECO:0007669"/>
    <property type="project" value="UniProtKB-SubCell"/>
</dbReference>
<evidence type="ECO:0000313" key="7">
    <source>
        <dbReference type="EMBL" id="KAF9752995.1"/>
    </source>
</evidence>
<feature type="transmembrane region" description="Helical" evidence="6">
    <location>
        <begin position="159"/>
        <end position="180"/>
    </location>
</feature>
<dbReference type="InterPro" id="IPR000109">
    <property type="entry name" value="POT_fam"/>
</dbReference>
<name>A0A8H7NBZ9_BIOOC</name>
<dbReference type="EMBL" id="JADCTT010000004">
    <property type="protein sequence ID" value="KAF9752995.1"/>
    <property type="molecule type" value="Genomic_DNA"/>
</dbReference>
<feature type="transmembrane region" description="Helical" evidence="6">
    <location>
        <begin position="355"/>
        <end position="374"/>
    </location>
</feature>
<dbReference type="PANTHER" id="PTHR11654">
    <property type="entry name" value="OLIGOPEPTIDE TRANSPORTER-RELATED"/>
    <property type="match status" value="1"/>
</dbReference>
<feature type="transmembrane region" description="Helical" evidence="6">
    <location>
        <begin position="515"/>
        <end position="535"/>
    </location>
</feature>
<evidence type="ECO:0000313" key="8">
    <source>
        <dbReference type="Proteomes" id="UP000616885"/>
    </source>
</evidence>
<gene>
    <name evidence="7" type="ORF">IM811_011753</name>
</gene>
<sequence>MTVPTKSTGAECHITELAVIPSRLIDGSLNAADLKKDETDKEPPSPAVCVPSLVPVSQDGRPVATEEEIATLLHVVDDIPSRTWIACLIGACERFVWAAGTMPLQNYIQNAPGGAIPGALGLGQATASNIVNALMISSYVTPIPAAILADSGHGRYRTLVWSCIIEAIGGTILAATSWSGAFEAGAAFPGMIVALVFLSFGSGAFKTAVIPFIVDQYEETEFRVKTLKSGEKVVTSRELTITYIYNAFFWAENVVAIVTVATPILERYVNFFAAYLVPCVVMWLTLIPLLLAKKRFANTKAGEENVIPAVAKALWCGAASGFKMDAAKPAAQLDRKRRAVPWTDSFIDDIKTSLLTCRVLLIFPVYWLCFNQAFNNLISQAGQMITYGIPNDVIMVTGAIAGVFVGPLVQYGLYPFLTRRRIRFGPIARITFGFGLLTISMAYIVVVQYLIYRAGPCYDHPLTCAAGRNMPNQVSVCIQLPFYFLSELASVFCCTTGTEYAYNRAPKSMKTLVQAIWNLMAGIGSILALPLSPLAQDPRLVVMYGVLTGLMGVGTVLTWVIFGHLDKEETAML</sequence>
<evidence type="ECO:0000256" key="2">
    <source>
        <dbReference type="ARBA" id="ARBA00005982"/>
    </source>
</evidence>
<organism evidence="7 8">
    <name type="scientific">Bionectria ochroleuca</name>
    <name type="common">Gliocladium roseum</name>
    <dbReference type="NCBI Taxonomy" id="29856"/>
    <lineage>
        <taxon>Eukaryota</taxon>
        <taxon>Fungi</taxon>
        <taxon>Dikarya</taxon>
        <taxon>Ascomycota</taxon>
        <taxon>Pezizomycotina</taxon>
        <taxon>Sordariomycetes</taxon>
        <taxon>Hypocreomycetidae</taxon>
        <taxon>Hypocreales</taxon>
        <taxon>Bionectriaceae</taxon>
        <taxon>Clonostachys</taxon>
    </lineage>
</organism>
<feature type="transmembrane region" description="Helical" evidence="6">
    <location>
        <begin position="186"/>
        <end position="205"/>
    </location>
</feature>
<keyword evidence="5 6" id="KW-0472">Membrane</keyword>
<feature type="transmembrane region" description="Helical" evidence="6">
    <location>
        <begin position="394"/>
        <end position="414"/>
    </location>
</feature>
<evidence type="ECO:0000256" key="1">
    <source>
        <dbReference type="ARBA" id="ARBA00004141"/>
    </source>
</evidence>
<dbReference type="SUPFAM" id="SSF103473">
    <property type="entry name" value="MFS general substrate transporter"/>
    <property type="match status" value="1"/>
</dbReference>
<reference evidence="7" key="1">
    <citation type="submission" date="2020-10" db="EMBL/GenBank/DDBJ databases">
        <title>High-Quality Genome Resource of Clonostachys rosea strain S41 by Oxford Nanopore Long-Read Sequencing.</title>
        <authorList>
            <person name="Wang H."/>
        </authorList>
    </citation>
    <scope>NUCLEOTIDE SEQUENCE</scope>
    <source>
        <strain evidence="7">S41</strain>
    </source>
</reference>
<feature type="transmembrane region" description="Helical" evidence="6">
    <location>
        <begin position="243"/>
        <end position="265"/>
    </location>
</feature>
<feature type="transmembrane region" description="Helical" evidence="6">
    <location>
        <begin position="541"/>
        <end position="562"/>
    </location>
</feature>
<comment type="caution">
    <text evidence="7">The sequence shown here is derived from an EMBL/GenBank/DDBJ whole genome shotgun (WGS) entry which is preliminary data.</text>
</comment>
<comment type="subcellular location">
    <subcellularLocation>
        <location evidence="1">Membrane</location>
        <topology evidence="1">Multi-pass membrane protein</topology>
    </subcellularLocation>
</comment>